<dbReference type="Proteomes" id="UP000283734">
    <property type="component" value="Unassembled WGS sequence"/>
</dbReference>
<keyword evidence="2" id="KW-1185">Reference proteome</keyword>
<proteinExistence type="predicted"/>
<protein>
    <submittedName>
        <fullName evidence="1">Uncharacterized protein</fullName>
    </submittedName>
</protein>
<sequence length="80" mass="8444">MLDMLMTGAAFGLPTALWLTNDCVSVLNALPANDSLLQLADFGVRCVVSDSASTGALQAEALNGDELRELRTGCQQVLVF</sequence>
<comment type="caution">
    <text evidence="1">The sequence shown here is derived from an EMBL/GenBank/DDBJ whole genome shotgun (WGS) entry which is preliminary data.</text>
</comment>
<dbReference type="EMBL" id="QYYA01000001">
    <property type="protein sequence ID" value="RJG19955.1"/>
    <property type="molecule type" value="Genomic_DNA"/>
</dbReference>
<evidence type="ECO:0000313" key="2">
    <source>
        <dbReference type="Proteomes" id="UP000283734"/>
    </source>
</evidence>
<evidence type="ECO:0000313" key="1">
    <source>
        <dbReference type="EMBL" id="RJG19955.1"/>
    </source>
</evidence>
<gene>
    <name evidence="1" type="ORF">D4A39_03710</name>
</gene>
<accession>A0A418Y357</accession>
<reference evidence="1 2" key="1">
    <citation type="submission" date="2018-09" db="EMBL/GenBank/DDBJ databases">
        <title>Alcanivorax profundi sp. nov., isolated from 1000 m-depth seawater of the Mariana Trench.</title>
        <authorList>
            <person name="Liu J."/>
        </authorList>
    </citation>
    <scope>NUCLEOTIDE SEQUENCE [LARGE SCALE GENOMIC DNA]</scope>
    <source>
        <strain evidence="1 2">MTEO17</strain>
    </source>
</reference>
<dbReference type="AlphaFoldDB" id="A0A418Y357"/>
<organism evidence="1 2">
    <name type="scientific">Alcanivorax profundi</name>
    <dbReference type="NCBI Taxonomy" id="2338368"/>
    <lineage>
        <taxon>Bacteria</taxon>
        <taxon>Pseudomonadati</taxon>
        <taxon>Pseudomonadota</taxon>
        <taxon>Gammaproteobacteria</taxon>
        <taxon>Oceanospirillales</taxon>
        <taxon>Alcanivoracaceae</taxon>
        <taxon>Alcanivorax</taxon>
    </lineage>
</organism>
<name>A0A418Y357_9GAMM</name>